<dbReference type="GO" id="GO:0019843">
    <property type="term" value="F:rRNA binding"/>
    <property type="evidence" value="ECO:0007669"/>
    <property type="project" value="UniProtKB-UniRule"/>
</dbReference>
<evidence type="ECO:0000256" key="1">
    <source>
        <dbReference type="ARBA" id="ARBA00010618"/>
    </source>
</evidence>
<comment type="caution">
    <text evidence="7">The sequence shown here is derived from an EMBL/GenBank/DDBJ whole genome shotgun (WGS) entry which is preliminary data.</text>
</comment>
<dbReference type="Gene3D" id="2.30.30.30">
    <property type="match status" value="1"/>
</dbReference>
<dbReference type="InterPro" id="IPR057264">
    <property type="entry name" value="Ribosomal_uL24_C"/>
</dbReference>
<reference evidence="8" key="1">
    <citation type="submission" date="2017-09" db="EMBL/GenBank/DDBJ databases">
        <title>Depth-based differentiation of microbial function through sediment-hosted aquifers and enrichment of novel symbionts in the deep terrestrial subsurface.</title>
        <authorList>
            <person name="Probst A.J."/>
            <person name="Ladd B."/>
            <person name="Jarett J.K."/>
            <person name="Geller-Mcgrath D.E."/>
            <person name="Sieber C.M.K."/>
            <person name="Emerson J.B."/>
            <person name="Anantharaman K."/>
            <person name="Thomas B.C."/>
            <person name="Malmstrom R."/>
            <person name="Stieglmeier M."/>
            <person name="Klingl A."/>
            <person name="Woyke T."/>
            <person name="Ryan C.M."/>
            <person name="Banfield J.F."/>
        </authorList>
    </citation>
    <scope>NUCLEOTIDE SEQUENCE [LARGE SCALE GENOMIC DNA]</scope>
</reference>
<dbReference type="InterPro" id="IPR041988">
    <property type="entry name" value="Ribosomal_uL24_KOW"/>
</dbReference>
<protein>
    <recommendedName>
        <fullName evidence="4 5">Large ribosomal subunit protein uL24</fullName>
    </recommendedName>
</protein>
<dbReference type="AlphaFoldDB" id="A0A2M6WHL9"/>
<dbReference type="Pfam" id="PF17136">
    <property type="entry name" value="ribosomal_L24"/>
    <property type="match status" value="1"/>
</dbReference>
<proteinExistence type="inferred from homology"/>
<dbReference type="EMBL" id="PFBA01000027">
    <property type="protein sequence ID" value="PIT92287.1"/>
    <property type="molecule type" value="Genomic_DNA"/>
</dbReference>
<feature type="domain" description="KOW" evidence="6">
    <location>
        <begin position="2"/>
        <end position="29"/>
    </location>
</feature>
<keyword evidence="5" id="KW-0694">RNA-binding</keyword>
<organism evidence="7 8">
    <name type="scientific">Candidatus Harrisonbacteria bacterium CG10_big_fil_rev_8_21_14_0_10_42_17</name>
    <dbReference type="NCBI Taxonomy" id="1974584"/>
    <lineage>
        <taxon>Bacteria</taxon>
        <taxon>Candidatus Harrisoniibacteriota</taxon>
    </lineage>
</organism>
<dbReference type="GO" id="GO:0006412">
    <property type="term" value="P:translation"/>
    <property type="evidence" value="ECO:0007669"/>
    <property type="project" value="UniProtKB-UniRule"/>
</dbReference>
<evidence type="ECO:0000256" key="4">
    <source>
        <dbReference type="ARBA" id="ARBA00035206"/>
    </source>
</evidence>
<evidence type="ECO:0000313" key="8">
    <source>
        <dbReference type="Proteomes" id="UP000228635"/>
    </source>
</evidence>
<dbReference type="GO" id="GO:0005840">
    <property type="term" value="C:ribosome"/>
    <property type="evidence" value="ECO:0007669"/>
    <property type="project" value="UniProtKB-KW"/>
</dbReference>
<evidence type="ECO:0000256" key="5">
    <source>
        <dbReference type="HAMAP-Rule" id="MF_01326"/>
    </source>
</evidence>
<dbReference type="GO" id="GO:1990904">
    <property type="term" value="C:ribonucleoprotein complex"/>
    <property type="evidence" value="ECO:0007669"/>
    <property type="project" value="UniProtKB-KW"/>
</dbReference>
<sequence length="101" mass="11606">MIIRKGDTIQIRAGKDRGKTGKVLRVYPHDKKILIEGLNLYKKHRRPRKDGEKGEIITVPRPLTTSNVGFYCPTCKKAVRVGHRMEKDKKVRFCKSCSNVL</sequence>
<evidence type="ECO:0000313" key="7">
    <source>
        <dbReference type="EMBL" id="PIT92287.1"/>
    </source>
</evidence>
<dbReference type="HAMAP" id="MF_01326_B">
    <property type="entry name" value="Ribosomal_uL24_B"/>
    <property type="match status" value="1"/>
</dbReference>
<keyword evidence="5" id="KW-0699">rRNA-binding</keyword>
<evidence type="ECO:0000256" key="3">
    <source>
        <dbReference type="ARBA" id="ARBA00023274"/>
    </source>
</evidence>
<dbReference type="CDD" id="cd06089">
    <property type="entry name" value="KOW_RPL26"/>
    <property type="match status" value="1"/>
</dbReference>
<comment type="function">
    <text evidence="5">One of the proteins that surrounds the polypeptide exit tunnel on the outside of the subunit.</text>
</comment>
<dbReference type="InterPro" id="IPR008991">
    <property type="entry name" value="Translation_prot_SH3-like_sf"/>
</dbReference>
<dbReference type="NCBIfam" id="TIGR01079">
    <property type="entry name" value="rplX_bact"/>
    <property type="match status" value="1"/>
</dbReference>
<accession>A0A2M6WHL9</accession>
<dbReference type="PANTHER" id="PTHR12903">
    <property type="entry name" value="MITOCHONDRIAL RIBOSOMAL PROTEIN L24"/>
    <property type="match status" value="1"/>
</dbReference>
<dbReference type="Proteomes" id="UP000228635">
    <property type="component" value="Unassembled WGS sequence"/>
</dbReference>
<comment type="function">
    <text evidence="5">One of two assembly initiator proteins, it binds directly to the 5'-end of the 23S rRNA, where it nucleates assembly of the 50S subunit.</text>
</comment>
<gene>
    <name evidence="5" type="primary">rplX</name>
    <name evidence="7" type="ORF">COU08_03180</name>
</gene>
<comment type="similarity">
    <text evidence="1 5">Belongs to the universal ribosomal protein uL24 family.</text>
</comment>
<dbReference type="SUPFAM" id="SSF50104">
    <property type="entry name" value="Translation proteins SH3-like domain"/>
    <property type="match status" value="1"/>
</dbReference>
<dbReference type="InterPro" id="IPR014722">
    <property type="entry name" value="Rib_uL2_dom2"/>
</dbReference>
<keyword evidence="3 5" id="KW-0687">Ribonucleoprotein</keyword>
<dbReference type="InterPro" id="IPR003256">
    <property type="entry name" value="Ribosomal_uL24"/>
</dbReference>
<keyword evidence="2 5" id="KW-0689">Ribosomal protein</keyword>
<name>A0A2M6WHL9_9BACT</name>
<dbReference type="GO" id="GO:0003735">
    <property type="term" value="F:structural constituent of ribosome"/>
    <property type="evidence" value="ECO:0007669"/>
    <property type="project" value="InterPro"/>
</dbReference>
<evidence type="ECO:0000259" key="6">
    <source>
        <dbReference type="SMART" id="SM00739"/>
    </source>
</evidence>
<dbReference type="InterPro" id="IPR005824">
    <property type="entry name" value="KOW"/>
</dbReference>
<dbReference type="SMART" id="SM00739">
    <property type="entry name" value="KOW"/>
    <property type="match status" value="1"/>
</dbReference>
<evidence type="ECO:0000256" key="2">
    <source>
        <dbReference type="ARBA" id="ARBA00022980"/>
    </source>
</evidence>
<dbReference type="Pfam" id="PF00467">
    <property type="entry name" value="KOW"/>
    <property type="match status" value="1"/>
</dbReference>
<comment type="subunit">
    <text evidence="5">Part of the 50S ribosomal subunit.</text>
</comment>